<evidence type="ECO:0000313" key="5">
    <source>
        <dbReference type="Proteomes" id="UP000285274"/>
    </source>
</evidence>
<dbReference type="Pfam" id="PF13673">
    <property type="entry name" value="Acetyltransf_10"/>
    <property type="match status" value="1"/>
</dbReference>
<accession>A0A413CSC8</accession>
<keyword evidence="3" id="KW-0808">Transferase</keyword>
<evidence type="ECO:0000313" key="2">
    <source>
        <dbReference type="EMBL" id="RGS49161.1"/>
    </source>
</evidence>
<feature type="domain" description="N-acetyltransferase" evidence="1">
    <location>
        <begin position="1"/>
        <end position="137"/>
    </location>
</feature>
<dbReference type="Proteomes" id="UP000285274">
    <property type="component" value="Unassembled WGS sequence"/>
</dbReference>
<dbReference type="EMBL" id="QRVM01000003">
    <property type="protein sequence ID" value="RGS49161.1"/>
    <property type="molecule type" value="Genomic_DNA"/>
</dbReference>
<evidence type="ECO:0000313" key="3">
    <source>
        <dbReference type="EMBL" id="RGW74060.1"/>
    </source>
</evidence>
<dbReference type="Proteomes" id="UP000284651">
    <property type="component" value="Unassembled WGS sequence"/>
</dbReference>
<dbReference type="AlphaFoldDB" id="A0A413CSC8"/>
<dbReference type="PANTHER" id="PTHR13355">
    <property type="entry name" value="GLUCOSAMINE 6-PHOSPHATE N-ACETYLTRANSFERASE"/>
    <property type="match status" value="1"/>
</dbReference>
<dbReference type="InterPro" id="IPR016181">
    <property type="entry name" value="Acyl_CoA_acyltransferase"/>
</dbReference>
<dbReference type="RefSeq" id="WP_118318889.1">
    <property type="nucleotide sequence ID" value="NZ_QRVM01000003.1"/>
</dbReference>
<sequence>MNVKTYTTLPQEAKDIRIKVFMKEQGFENEFDDIDQISSHIVVFDETKPVGTCRFFKENNHYTIGRVAVLKEYRNQHIGNLLLKSAEKEIKRINGDVIVVHAQVRVSSFYEKQGYIQFGQINDDEGVPHKWMKKRIQH</sequence>
<evidence type="ECO:0000259" key="1">
    <source>
        <dbReference type="PROSITE" id="PS51186"/>
    </source>
</evidence>
<dbReference type="CDD" id="cd04301">
    <property type="entry name" value="NAT_SF"/>
    <property type="match status" value="1"/>
</dbReference>
<name>A0A413CSC8_9FIRM</name>
<dbReference type="GO" id="GO:0004343">
    <property type="term" value="F:glucosamine 6-phosphate N-acetyltransferase activity"/>
    <property type="evidence" value="ECO:0007669"/>
    <property type="project" value="TreeGrafter"/>
</dbReference>
<dbReference type="InterPro" id="IPR000182">
    <property type="entry name" value="GNAT_dom"/>
</dbReference>
<dbReference type="Gene3D" id="3.40.630.30">
    <property type="match status" value="1"/>
</dbReference>
<comment type="caution">
    <text evidence="3">The sequence shown here is derived from an EMBL/GenBank/DDBJ whole genome shotgun (WGS) entry which is preliminary data.</text>
</comment>
<dbReference type="InterPro" id="IPR039143">
    <property type="entry name" value="GNPNAT1-like"/>
</dbReference>
<dbReference type="PROSITE" id="PS51186">
    <property type="entry name" value="GNAT"/>
    <property type="match status" value="1"/>
</dbReference>
<gene>
    <name evidence="3" type="ORF">DWV56_08445</name>
    <name evidence="2" type="ORF">DWX92_01310</name>
</gene>
<dbReference type="PANTHER" id="PTHR13355:SF11">
    <property type="entry name" value="GLUCOSAMINE 6-PHOSPHATE N-ACETYLTRANSFERASE"/>
    <property type="match status" value="1"/>
</dbReference>
<organism evidence="3 4">
    <name type="scientific">Holdemanella biformis</name>
    <dbReference type="NCBI Taxonomy" id="1735"/>
    <lineage>
        <taxon>Bacteria</taxon>
        <taxon>Bacillati</taxon>
        <taxon>Bacillota</taxon>
        <taxon>Erysipelotrichia</taxon>
        <taxon>Erysipelotrichales</taxon>
        <taxon>Erysipelotrichaceae</taxon>
        <taxon>Holdemanella</taxon>
    </lineage>
</organism>
<evidence type="ECO:0000313" key="4">
    <source>
        <dbReference type="Proteomes" id="UP000284651"/>
    </source>
</evidence>
<dbReference type="EMBL" id="QSAT01000027">
    <property type="protein sequence ID" value="RGW74060.1"/>
    <property type="molecule type" value="Genomic_DNA"/>
</dbReference>
<reference evidence="4 5" key="1">
    <citation type="submission" date="2018-08" db="EMBL/GenBank/DDBJ databases">
        <title>A genome reference for cultivated species of the human gut microbiota.</title>
        <authorList>
            <person name="Zou Y."/>
            <person name="Xue W."/>
            <person name="Luo G."/>
        </authorList>
    </citation>
    <scope>NUCLEOTIDE SEQUENCE [LARGE SCALE GENOMIC DNA]</scope>
    <source>
        <strain evidence="3 4">AF10-31</strain>
        <strain evidence="2 5">AF22-10AC</strain>
    </source>
</reference>
<dbReference type="SUPFAM" id="SSF55729">
    <property type="entry name" value="Acyl-CoA N-acyltransferases (Nat)"/>
    <property type="match status" value="1"/>
</dbReference>
<proteinExistence type="predicted"/>
<protein>
    <submittedName>
        <fullName evidence="3">GNAT family N-acetyltransferase</fullName>
    </submittedName>
</protein>